<keyword evidence="7" id="KW-1185">Reference proteome</keyword>
<sequence length="313" mass="34481">MMGAAAELDAAGITEAALRRDYAHSRALHARHGRTYYLATRVLPAGRRPAVHALYGFARWVDDMVDEPEAGQTAEHTAALLDGVERDLEAALSGGRAQAPPVRALADTARRYAIPAEYFTAFMRSMRLDLTVTGYADYAELSDYTYGSAAVIGLQVLPVLGTVVPRSEAEPHAAALGTAFQLTNFLRDLAEDLDRGRVYLPADVLAHHGVDRELLLRCRRTRLQDTRVRRALAEVAAFNRAVYREAEPGCAMLSAVARPCVETALRLYRGILDEIEQAEYDVWSRRHRVARSHRARTAVPALGRALMARAFGT</sequence>
<reference evidence="7" key="1">
    <citation type="journal article" date="2015" name="Chem. Biol.">
        <title>Structure, bioactivity, and resistance mechanism of streptomonomicin, an unusual lasso Peptide from an understudied halophilic actinomycete.</title>
        <authorList>
            <person name="Metelev M."/>
            <person name="Tietz J.I."/>
            <person name="Melby J.O."/>
            <person name="Blair P.M."/>
            <person name="Zhu L."/>
            <person name="Livnat I."/>
            <person name="Severinov K."/>
            <person name="Mitchell D.A."/>
        </authorList>
    </citation>
    <scope>NUCLEOTIDE SEQUENCE [LARGE SCALE GENOMIC DNA]</scope>
    <source>
        <strain evidence="7">YIM 90003</strain>
    </source>
</reference>
<dbReference type="SUPFAM" id="SSF48576">
    <property type="entry name" value="Terpenoid synthases"/>
    <property type="match status" value="1"/>
</dbReference>
<evidence type="ECO:0000256" key="2">
    <source>
        <dbReference type="ARBA" id="ARBA00006251"/>
    </source>
</evidence>
<protein>
    <submittedName>
        <fullName evidence="6">Phytoene synthase</fullName>
    </submittedName>
</protein>
<dbReference type="FunFam" id="1.10.600.10:FF:000020">
    <property type="entry name" value="Phytoene synthase"/>
    <property type="match status" value="1"/>
</dbReference>
<dbReference type="EMBL" id="JROO01000008">
    <property type="protein sequence ID" value="KIH99833.1"/>
    <property type="molecule type" value="Genomic_DNA"/>
</dbReference>
<dbReference type="GO" id="GO:0051996">
    <property type="term" value="F:squalene synthase [NAD(P)H] activity"/>
    <property type="evidence" value="ECO:0007669"/>
    <property type="project" value="InterPro"/>
</dbReference>
<evidence type="ECO:0000256" key="1">
    <source>
        <dbReference type="ARBA" id="ARBA00004684"/>
    </source>
</evidence>
<dbReference type="InterPro" id="IPR044843">
    <property type="entry name" value="Trans_IPPS_bact-type"/>
</dbReference>
<dbReference type="PROSITE" id="PS01045">
    <property type="entry name" value="SQUALEN_PHYTOEN_SYN_2"/>
    <property type="match status" value="1"/>
</dbReference>
<evidence type="ECO:0000313" key="7">
    <source>
        <dbReference type="Proteomes" id="UP000031675"/>
    </source>
</evidence>
<dbReference type="Proteomes" id="UP000031675">
    <property type="component" value="Unassembled WGS sequence"/>
</dbReference>
<dbReference type="Gene3D" id="1.10.600.10">
    <property type="entry name" value="Farnesyl Diphosphate Synthase"/>
    <property type="match status" value="1"/>
</dbReference>
<dbReference type="UniPathway" id="UPA00799"/>
<comment type="caution">
    <text evidence="6">The sequence shown here is derived from an EMBL/GenBank/DDBJ whole genome shotgun (WGS) entry which is preliminary data.</text>
</comment>
<dbReference type="SFLD" id="SFLDG01018">
    <property type="entry name" value="Squalene/Phytoene_Synthase_Lik"/>
    <property type="match status" value="1"/>
</dbReference>
<dbReference type="InterPro" id="IPR002060">
    <property type="entry name" value="Squ/phyt_synthse"/>
</dbReference>
<evidence type="ECO:0000256" key="4">
    <source>
        <dbReference type="ARBA" id="ARBA00022746"/>
    </source>
</evidence>
<organism evidence="6 7">
    <name type="scientific">Streptomonospora alba</name>
    <dbReference type="NCBI Taxonomy" id="183763"/>
    <lineage>
        <taxon>Bacteria</taxon>
        <taxon>Bacillati</taxon>
        <taxon>Actinomycetota</taxon>
        <taxon>Actinomycetes</taxon>
        <taxon>Streptosporangiales</taxon>
        <taxon>Nocardiopsidaceae</taxon>
        <taxon>Streptomonospora</taxon>
    </lineage>
</organism>
<dbReference type="InterPro" id="IPR008949">
    <property type="entry name" value="Isoprenoid_synthase_dom_sf"/>
</dbReference>
<proteinExistence type="inferred from homology"/>
<dbReference type="InterPro" id="IPR033904">
    <property type="entry name" value="Trans_IPPS_HH"/>
</dbReference>
<keyword evidence="3" id="KW-0808">Transferase</keyword>
<dbReference type="AlphaFoldDB" id="A0A0C2G8S3"/>
<dbReference type="STRING" id="183763.LP52_04800"/>
<dbReference type="CDD" id="cd00683">
    <property type="entry name" value="Trans_IPPS_HH"/>
    <property type="match status" value="1"/>
</dbReference>
<dbReference type="SFLD" id="SFLDG01212">
    <property type="entry name" value="Phytoene_synthase_like"/>
    <property type="match status" value="1"/>
</dbReference>
<comment type="pathway">
    <text evidence="1">Carotenoid biosynthesis; phytoene biosynthesis.</text>
</comment>
<evidence type="ECO:0000313" key="6">
    <source>
        <dbReference type="EMBL" id="KIH99833.1"/>
    </source>
</evidence>
<dbReference type="GO" id="GO:0016117">
    <property type="term" value="P:carotenoid biosynthetic process"/>
    <property type="evidence" value="ECO:0007669"/>
    <property type="project" value="UniProtKB-KW"/>
</dbReference>
<dbReference type="InterPro" id="IPR019845">
    <property type="entry name" value="Squalene/phytoene_synthase_CS"/>
</dbReference>
<dbReference type="OrthoDB" id="9807580at2"/>
<accession>A0A0C2G8S3</accession>
<keyword evidence="4" id="KW-0125">Carotenoid biosynthesis</keyword>
<dbReference type="RefSeq" id="WP_040271133.1">
    <property type="nucleotide sequence ID" value="NZ_JROO01000008.1"/>
</dbReference>
<name>A0A0C2G8S3_9ACTN</name>
<comment type="similarity">
    <text evidence="2">Belongs to the phytoene/squalene synthase family.</text>
</comment>
<evidence type="ECO:0000256" key="5">
    <source>
        <dbReference type="ARBA" id="ARBA00053028"/>
    </source>
</evidence>
<dbReference type="PANTHER" id="PTHR31480">
    <property type="entry name" value="BIFUNCTIONAL LYCOPENE CYCLASE/PHYTOENE SYNTHASE"/>
    <property type="match status" value="1"/>
</dbReference>
<gene>
    <name evidence="6" type="ORF">LP52_04800</name>
</gene>
<dbReference type="GO" id="GO:0004311">
    <property type="term" value="F:geranylgeranyl diphosphate synthase activity"/>
    <property type="evidence" value="ECO:0007669"/>
    <property type="project" value="InterPro"/>
</dbReference>
<evidence type="ECO:0000256" key="3">
    <source>
        <dbReference type="ARBA" id="ARBA00022679"/>
    </source>
</evidence>
<dbReference type="SFLD" id="SFLDS00005">
    <property type="entry name" value="Isoprenoid_Synthase_Type_I"/>
    <property type="match status" value="1"/>
</dbReference>
<dbReference type="Pfam" id="PF00494">
    <property type="entry name" value="SQS_PSY"/>
    <property type="match status" value="1"/>
</dbReference>
<comment type="cofactor">
    <cofactor evidence="5">
        <name>ATP</name>
        <dbReference type="ChEBI" id="CHEBI:30616"/>
    </cofactor>
</comment>